<proteinExistence type="predicted"/>
<keyword evidence="2" id="KW-1185">Reference proteome</keyword>
<protein>
    <submittedName>
        <fullName evidence="1">Uncharacterized protein DUF1573</fullName>
    </submittedName>
</protein>
<dbReference type="OrthoDB" id="826619at2"/>
<evidence type="ECO:0000313" key="1">
    <source>
        <dbReference type="EMBL" id="TWF40417.1"/>
    </source>
</evidence>
<dbReference type="Proteomes" id="UP000320811">
    <property type="component" value="Unassembled WGS sequence"/>
</dbReference>
<dbReference type="AlphaFoldDB" id="A0A561PQL4"/>
<dbReference type="Pfam" id="PF07610">
    <property type="entry name" value="DUF1573"/>
    <property type="match status" value="1"/>
</dbReference>
<reference evidence="1 2" key="1">
    <citation type="submission" date="2019-06" db="EMBL/GenBank/DDBJ databases">
        <title>Sorghum-associated microbial communities from plants grown in Nebraska, USA.</title>
        <authorList>
            <person name="Schachtman D."/>
        </authorList>
    </citation>
    <scope>NUCLEOTIDE SEQUENCE [LARGE SCALE GENOMIC DNA]</scope>
    <source>
        <strain evidence="1 2">1209</strain>
    </source>
</reference>
<dbReference type="PANTHER" id="PTHR37833">
    <property type="entry name" value="LIPOPROTEIN-RELATED"/>
    <property type="match status" value="1"/>
</dbReference>
<dbReference type="InterPro" id="IPR013783">
    <property type="entry name" value="Ig-like_fold"/>
</dbReference>
<organism evidence="1 2">
    <name type="scientific">Chitinophaga polysaccharea</name>
    <dbReference type="NCBI Taxonomy" id="1293035"/>
    <lineage>
        <taxon>Bacteria</taxon>
        <taxon>Pseudomonadati</taxon>
        <taxon>Bacteroidota</taxon>
        <taxon>Chitinophagia</taxon>
        <taxon>Chitinophagales</taxon>
        <taxon>Chitinophagaceae</taxon>
        <taxon>Chitinophaga</taxon>
    </lineage>
</organism>
<dbReference type="PROSITE" id="PS51257">
    <property type="entry name" value="PROKAR_LIPOPROTEIN"/>
    <property type="match status" value="1"/>
</dbReference>
<sequence length="129" mass="14226">MKYILFISLLPLFFSCNNSPNKPQSNIPESKITFDMDTIHINRISVGDSITVVFRYKNSGEAPLKVINVAGSCSCTIPYHDSTPINPGKTGFIRVQYKNAADTSAIFKVVVVETNQTSAPLHSIYLVTN</sequence>
<gene>
    <name evidence="1" type="ORF">FHW36_10499</name>
</gene>
<dbReference type="RefSeq" id="WP_145670420.1">
    <property type="nucleotide sequence ID" value="NZ_VIWO01000004.1"/>
</dbReference>
<dbReference type="PANTHER" id="PTHR37833:SF1">
    <property type="entry name" value="SIGNAL PEPTIDE PROTEIN"/>
    <property type="match status" value="1"/>
</dbReference>
<name>A0A561PQL4_9BACT</name>
<dbReference type="EMBL" id="VIWO01000004">
    <property type="protein sequence ID" value="TWF40417.1"/>
    <property type="molecule type" value="Genomic_DNA"/>
</dbReference>
<dbReference type="InterPro" id="IPR011467">
    <property type="entry name" value="DUF1573"/>
</dbReference>
<dbReference type="Gene3D" id="2.60.40.10">
    <property type="entry name" value="Immunoglobulins"/>
    <property type="match status" value="1"/>
</dbReference>
<accession>A0A561PQL4</accession>
<evidence type="ECO:0000313" key="2">
    <source>
        <dbReference type="Proteomes" id="UP000320811"/>
    </source>
</evidence>
<comment type="caution">
    <text evidence="1">The sequence shown here is derived from an EMBL/GenBank/DDBJ whole genome shotgun (WGS) entry which is preliminary data.</text>
</comment>